<evidence type="ECO:0000313" key="10">
    <source>
        <dbReference type="Proteomes" id="UP000235145"/>
    </source>
</evidence>
<organism evidence="9 10">
    <name type="scientific">Lactuca sativa</name>
    <name type="common">Garden lettuce</name>
    <dbReference type="NCBI Taxonomy" id="4236"/>
    <lineage>
        <taxon>Eukaryota</taxon>
        <taxon>Viridiplantae</taxon>
        <taxon>Streptophyta</taxon>
        <taxon>Embryophyta</taxon>
        <taxon>Tracheophyta</taxon>
        <taxon>Spermatophyta</taxon>
        <taxon>Magnoliopsida</taxon>
        <taxon>eudicotyledons</taxon>
        <taxon>Gunneridae</taxon>
        <taxon>Pentapetalae</taxon>
        <taxon>asterids</taxon>
        <taxon>campanulids</taxon>
        <taxon>Asterales</taxon>
        <taxon>Asteraceae</taxon>
        <taxon>Cichorioideae</taxon>
        <taxon>Cichorieae</taxon>
        <taxon>Lactucinae</taxon>
        <taxon>Lactuca</taxon>
    </lineage>
</organism>
<dbReference type="InterPro" id="IPR002016">
    <property type="entry name" value="Haem_peroxidase"/>
</dbReference>
<dbReference type="GO" id="GO:0009507">
    <property type="term" value="C:chloroplast"/>
    <property type="evidence" value="ECO:0000318"/>
    <property type="project" value="GO_Central"/>
</dbReference>
<keyword evidence="7" id="KW-1133">Transmembrane helix</keyword>
<dbReference type="Proteomes" id="UP000235145">
    <property type="component" value="Unassembled WGS sequence"/>
</dbReference>
<dbReference type="Pfam" id="PF00141">
    <property type="entry name" value="peroxidase"/>
    <property type="match status" value="1"/>
</dbReference>
<evidence type="ECO:0000256" key="6">
    <source>
        <dbReference type="RuleBase" id="RU004241"/>
    </source>
</evidence>
<name>A0A9R1UVK2_LACSA</name>
<dbReference type="InterPro" id="IPR019794">
    <property type="entry name" value="Peroxidases_AS"/>
</dbReference>
<dbReference type="Gene3D" id="1.10.520.10">
    <property type="match status" value="1"/>
</dbReference>
<dbReference type="EMBL" id="NBSK02000008">
    <property type="protein sequence ID" value="KAJ0193628.1"/>
    <property type="molecule type" value="Genomic_DNA"/>
</dbReference>
<evidence type="ECO:0000256" key="4">
    <source>
        <dbReference type="ARBA" id="ARBA00023002"/>
    </source>
</evidence>
<accession>A0A9R1UVK2</accession>
<evidence type="ECO:0000256" key="7">
    <source>
        <dbReference type="SAM" id="Phobius"/>
    </source>
</evidence>
<dbReference type="GO" id="GO:0004601">
    <property type="term" value="F:peroxidase activity"/>
    <property type="evidence" value="ECO:0000318"/>
    <property type="project" value="GO_Central"/>
</dbReference>
<dbReference type="PRINTS" id="PR00459">
    <property type="entry name" value="ASPEROXIDASE"/>
</dbReference>
<feature type="transmembrane region" description="Helical" evidence="7">
    <location>
        <begin position="282"/>
        <end position="300"/>
    </location>
</feature>
<keyword evidence="4" id="KW-0560">Oxidoreductase</keyword>
<keyword evidence="3" id="KW-0479">Metal-binding</keyword>
<protein>
    <recommendedName>
        <fullName evidence="8">Plant heme peroxidase family profile domain-containing protein</fullName>
    </recommendedName>
</protein>
<keyword evidence="1" id="KW-0575">Peroxidase</keyword>
<dbReference type="GO" id="GO:0046872">
    <property type="term" value="F:metal ion binding"/>
    <property type="evidence" value="ECO:0007669"/>
    <property type="project" value="UniProtKB-KW"/>
</dbReference>
<keyword evidence="10" id="KW-1185">Reference proteome</keyword>
<dbReference type="PRINTS" id="PR00458">
    <property type="entry name" value="PEROXIDASE"/>
</dbReference>
<keyword evidence="7" id="KW-0812">Transmembrane</keyword>
<reference evidence="9 10" key="1">
    <citation type="journal article" date="2017" name="Nat. Commun.">
        <title>Genome assembly with in vitro proximity ligation data and whole-genome triplication in lettuce.</title>
        <authorList>
            <person name="Reyes-Chin-Wo S."/>
            <person name="Wang Z."/>
            <person name="Yang X."/>
            <person name="Kozik A."/>
            <person name="Arikit S."/>
            <person name="Song C."/>
            <person name="Xia L."/>
            <person name="Froenicke L."/>
            <person name="Lavelle D.O."/>
            <person name="Truco M.J."/>
            <person name="Xia R."/>
            <person name="Zhu S."/>
            <person name="Xu C."/>
            <person name="Xu H."/>
            <person name="Xu X."/>
            <person name="Cox K."/>
            <person name="Korf I."/>
            <person name="Meyers B.C."/>
            <person name="Michelmore R.W."/>
        </authorList>
    </citation>
    <scope>NUCLEOTIDE SEQUENCE [LARGE SCALE GENOMIC DNA]</scope>
    <source>
        <strain evidence="10">cv. Salinas</strain>
        <tissue evidence="9">Seedlings</tissue>
    </source>
</reference>
<comment type="caution">
    <text evidence="9">The sequence shown here is derived from an EMBL/GenBank/DDBJ whole genome shotgun (WGS) entry which is preliminary data.</text>
</comment>
<dbReference type="GO" id="GO:0000302">
    <property type="term" value="P:response to reactive oxygen species"/>
    <property type="evidence" value="ECO:0000318"/>
    <property type="project" value="GO_Central"/>
</dbReference>
<keyword evidence="2" id="KW-0349">Heme</keyword>
<evidence type="ECO:0000256" key="3">
    <source>
        <dbReference type="ARBA" id="ARBA00022723"/>
    </source>
</evidence>
<evidence type="ECO:0000256" key="5">
    <source>
        <dbReference type="ARBA" id="ARBA00023004"/>
    </source>
</evidence>
<dbReference type="GO" id="GO:0034599">
    <property type="term" value="P:cellular response to oxidative stress"/>
    <property type="evidence" value="ECO:0000318"/>
    <property type="project" value="GO_Central"/>
</dbReference>
<proteinExistence type="inferred from homology"/>
<dbReference type="PROSITE" id="PS00436">
    <property type="entry name" value="PEROXIDASE_2"/>
    <property type="match status" value="1"/>
</dbReference>
<sequence>MKPPVVDAEYQEEIEKARRDLRTLIFNKTCAPIMLRLAFHDAGTYCKHTRTGGPNGSIRKPEEFEQSCNKGLKVAIDFCEEIKSKHPKISYADIFKSNLLVLSKHAGVVAVEITDGPTIDFIPRRKDSIEWTEEGRLPNLEKGPIHLMDTFKRMGLCIMDFVALLGAHVMIEPKKTDQTLMALPSHSKYREELVWREPQALVRREFLNLLIGELDGTSLIPSDRTMMTFDEFRCDVMKHAEIPELFLKEYAQAHKKVSELGFIKNPPFHLYHKMKKKKKSSVLPQTITGVIIAASIMMVWCHVKQRIVYEVTTNMLTIELPNE</sequence>
<dbReference type="GO" id="GO:0042744">
    <property type="term" value="P:hydrogen peroxide catabolic process"/>
    <property type="evidence" value="ECO:0000318"/>
    <property type="project" value="GO_Central"/>
</dbReference>
<keyword evidence="7" id="KW-0472">Membrane</keyword>
<dbReference type="PANTHER" id="PTHR31356">
    <property type="entry name" value="THYLAKOID LUMENAL 29 KDA PROTEIN, CHLOROPLASTIC-RELATED"/>
    <property type="match status" value="1"/>
</dbReference>
<dbReference type="PANTHER" id="PTHR31356:SF61">
    <property type="entry name" value="L-ASCORBATE PEROXIDASE 3, PEROXISOMAL-RELATED"/>
    <property type="match status" value="1"/>
</dbReference>
<dbReference type="SUPFAM" id="SSF48113">
    <property type="entry name" value="Heme-dependent peroxidases"/>
    <property type="match status" value="1"/>
</dbReference>
<comment type="similarity">
    <text evidence="6">Belongs to the peroxidase family.</text>
</comment>
<dbReference type="Gene3D" id="1.10.420.10">
    <property type="entry name" value="Peroxidase, domain 2"/>
    <property type="match status" value="1"/>
</dbReference>
<dbReference type="InterPro" id="IPR044831">
    <property type="entry name" value="Ccp1-like"/>
</dbReference>
<dbReference type="PROSITE" id="PS50873">
    <property type="entry name" value="PEROXIDASE_4"/>
    <property type="match status" value="1"/>
</dbReference>
<evidence type="ECO:0000313" key="9">
    <source>
        <dbReference type="EMBL" id="KAJ0193628.1"/>
    </source>
</evidence>
<dbReference type="AlphaFoldDB" id="A0A9R1UVK2"/>
<evidence type="ECO:0000259" key="8">
    <source>
        <dbReference type="PROSITE" id="PS50873"/>
    </source>
</evidence>
<dbReference type="GO" id="GO:0020037">
    <property type="term" value="F:heme binding"/>
    <property type="evidence" value="ECO:0007669"/>
    <property type="project" value="InterPro"/>
</dbReference>
<feature type="domain" description="Plant heme peroxidase family profile" evidence="8">
    <location>
        <begin position="27"/>
        <end position="261"/>
    </location>
</feature>
<evidence type="ECO:0000256" key="1">
    <source>
        <dbReference type="ARBA" id="ARBA00022559"/>
    </source>
</evidence>
<gene>
    <name evidence="9" type="ORF">LSAT_V11C800420010</name>
</gene>
<dbReference type="InterPro" id="IPR002207">
    <property type="entry name" value="Peroxidase_I"/>
</dbReference>
<dbReference type="InterPro" id="IPR010255">
    <property type="entry name" value="Haem_peroxidase_sf"/>
</dbReference>
<evidence type="ECO:0000256" key="2">
    <source>
        <dbReference type="ARBA" id="ARBA00022617"/>
    </source>
</evidence>
<keyword evidence="5" id="KW-0408">Iron</keyword>